<dbReference type="EMBL" id="JBHTAP010000001">
    <property type="protein sequence ID" value="MFC7235989.1"/>
    <property type="molecule type" value="Genomic_DNA"/>
</dbReference>
<organism evidence="1 2">
    <name type="scientific">Halosegnis marinus</name>
    <dbReference type="NCBI Taxonomy" id="3034023"/>
    <lineage>
        <taxon>Archaea</taxon>
        <taxon>Methanobacteriati</taxon>
        <taxon>Methanobacteriota</taxon>
        <taxon>Stenosarchaea group</taxon>
        <taxon>Halobacteria</taxon>
        <taxon>Halobacteriales</taxon>
        <taxon>Natronomonadaceae</taxon>
        <taxon>Halosegnis</taxon>
    </lineage>
</organism>
<comment type="caution">
    <text evidence="1">The sequence shown here is derived from an EMBL/GenBank/DDBJ whole genome shotgun (WGS) entry which is preliminary data.</text>
</comment>
<name>A0ABD5ZS38_9EURY</name>
<sequence length="271" mass="28755">MRRALALCVLLVLAGCGATSDGGTATDTVTAVEVPDDATLAPGLAESGVERPDALADAHAGVLADTSYRLVSTETVRYANGTLRESLTVDLRLAADRGYLVDTATAGPAAPVFLGTPPANATFWSDGETYLRRLSRENTTVYNEFEPREGGGTWQYWARTVPFGGGTGNPRDFVEDTFAAADTRLAGRIGVNGSTAYLVAANATAEPFDPEYADPGAVSLRATVTRAGLVRTLTLRYEATADGEPVVVRRTLRYRKLGNTTAPRPPWAERV</sequence>
<dbReference type="InterPro" id="IPR055959">
    <property type="entry name" value="DUF7537"/>
</dbReference>
<evidence type="ECO:0000313" key="2">
    <source>
        <dbReference type="Proteomes" id="UP001596398"/>
    </source>
</evidence>
<protein>
    <recommendedName>
        <fullName evidence="3">Lipoprotein</fullName>
    </recommendedName>
</protein>
<dbReference type="RefSeq" id="WP_276234134.1">
    <property type="nucleotide sequence ID" value="NZ_CP119802.1"/>
</dbReference>
<dbReference type="PROSITE" id="PS51257">
    <property type="entry name" value="PROKAR_LIPOPROTEIN"/>
    <property type="match status" value="1"/>
</dbReference>
<evidence type="ECO:0000313" key="1">
    <source>
        <dbReference type="EMBL" id="MFC7235989.1"/>
    </source>
</evidence>
<gene>
    <name evidence="1" type="ORF">ACFQJ4_11740</name>
</gene>
<evidence type="ECO:0008006" key="3">
    <source>
        <dbReference type="Google" id="ProtNLM"/>
    </source>
</evidence>
<dbReference type="Pfam" id="PF24381">
    <property type="entry name" value="DUF7537"/>
    <property type="match status" value="1"/>
</dbReference>
<dbReference type="AlphaFoldDB" id="A0ABD5ZS38"/>
<proteinExistence type="predicted"/>
<dbReference type="Proteomes" id="UP001596398">
    <property type="component" value="Unassembled WGS sequence"/>
</dbReference>
<keyword evidence="2" id="KW-1185">Reference proteome</keyword>
<dbReference type="GeneID" id="79267691"/>
<accession>A0ABD5ZS38</accession>
<reference evidence="1 2" key="1">
    <citation type="journal article" date="2019" name="Int. J. Syst. Evol. Microbiol.">
        <title>The Global Catalogue of Microorganisms (GCM) 10K type strain sequencing project: providing services to taxonomists for standard genome sequencing and annotation.</title>
        <authorList>
            <consortium name="The Broad Institute Genomics Platform"/>
            <consortium name="The Broad Institute Genome Sequencing Center for Infectious Disease"/>
            <person name="Wu L."/>
            <person name="Ma J."/>
        </authorList>
    </citation>
    <scope>NUCLEOTIDE SEQUENCE [LARGE SCALE GENOMIC DNA]</scope>
    <source>
        <strain evidence="1 2">DT85</strain>
    </source>
</reference>